<name>A0A0Q9YF18_9GAMM</name>
<feature type="transmembrane region" description="Helical" evidence="9">
    <location>
        <begin position="188"/>
        <end position="209"/>
    </location>
</feature>
<feature type="domain" description="Protein export membrane protein SecD/SecF C-terminal" evidence="10">
    <location>
        <begin position="108"/>
        <end position="290"/>
    </location>
</feature>
<dbReference type="InterPro" id="IPR022646">
    <property type="entry name" value="SecD/SecF_CS"/>
</dbReference>
<dbReference type="InterPro" id="IPR022645">
    <property type="entry name" value="SecD/SecF_bac"/>
</dbReference>
<feature type="transmembrane region" description="Helical" evidence="9">
    <location>
        <begin position="160"/>
        <end position="182"/>
    </location>
</feature>
<feature type="transmembrane region" description="Helical" evidence="9">
    <location>
        <begin position="236"/>
        <end position="256"/>
    </location>
</feature>
<comment type="similarity">
    <text evidence="9">Belongs to the SecD/SecF family. SecF subfamily.</text>
</comment>
<dbReference type="EMBL" id="LKHV02000001">
    <property type="protein sequence ID" value="MCS5708730.1"/>
    <property type="molecule type" value="Genomic_DNA"/>
</dbReference>
<comment type="caution">
    <text evidence="11">The sequence shown here is derived from an EMBL/GenBank/DDBJ whole genome shotgun (WGS) entry which is preliminary data.</text>
</comment>
<feature type="transmembrane region" description="Helical" evidence="9">
    <location>
        <begin position="268"/>
        <end position="292"/>
    </location>
</feature>
<dbReference type="OrthoDB" id="9774769at2"/>
<protein>
    <recommendedName>
        <fullName evidence="9">Protein-export membrane protein SecF</fullName>
    </recommendedName>
</protein>
<dbReference type="Pfam" id="PF02355">
    <property type="entry name" value="SecD_SecF_C"/>
    <property type="match status" value="1"/>
</dbReference>
<evidence type="ECO:0000313" key="12">
    <source>
        <dbReference type="EMBL" id="MCS5708730.1"/>
    </source>
</evidence>
<evidence type="ECO:0000256" key="1">
    <source>
        <dbReference type="ARBA" id="ARBA00004651"/>
    </source>
</evidence>
<dbReference type="SUPFAM" id="SSF82866">
    <property type="entry name" value="Multidrug efflux transporter AcrB transmembrane domain"/>
    <property type="match status" value="1"/>
</dbReference>
<evidence type="ECO:0000313" key="11">
    <source>
        <dbReference type="EMBL" id="KRG18297.1"/>
    </source>
</evidence>
<evidence type="ECO:0000256" key="8">
    <source>
        <dbReference type="ARBA" id="ARBA00023136"/>
    </source>
</evidence>
<evidence type="ECO:0000256" key="5">
    <source>
        <dbReference type="ARBA" id="ARBA00022927"/>
    </source>
</evidence>
<evidence type="ECO:0000256" key="7">
    <source>
        <dbReference type="ARBA" id="ARBA00023010"/>
    </source>
</evidence>
<dbReference type="GO" id="GO:0006605">
    <property type="term" value="P:protein targeting"/>
    <property type="evidence" value="ECO:0007669"/>
    <property type="project" value="UniProtKB-UniRule"/>
</dbReference>
<dbReference type="EMBL" id="LKHV01000008">
    <property type="protein sequence ID" value="KRG18297.1"/>
    <property type="molecule type" value="Genomic_DNA"/>
</dbReference>
<dbReference type="HAMAP" id="MF_01464_B">
    <property type="entry name" value="SecF_B"/>
    <property type="match status" value="1"/>
</dbReference>
<gene>
    <name evidence="9 12" type="primary">secF</name>
    <name evidence="12" type="ORF">CC99x_007410</name>
    <name evidence="11" type="ORF">CC99x_01742</name>
</gene>
<dbReference type="NCBIfam" id="TIGR00916">
    <property type="entry name" value="2A0604s01"/>
    <property type="match status" value="1"/>
</dbReference>
<dbReference type="InterPro" id="IPR022813">
    <property type="entry name" value="SecD/SecF_arch_bac"/>
</dbReference>
<keyword evidence="13" id="KW-1185">Reference proteome</keyword>
<dbReference type="PANTHER" id="PTHR30081">
    <property type="entry name" value="PROTEIN-EXPORT MEMBRANE PROTEIN SEC"/>
    <property type="match status" value="1"/>
</dbReference>
<comment type="subcellular location">
    <subcellularLocation>
        <location evidence="1 9">Cell membrane</location>
        <topology evidence="1 9">Multi-pass membrane protein</topology>
    </subcellularLocation>
</comment>
<keyword evidence="2 9" id="KW-0813">Transport</keyword>
<keyword evidence="3 9" id="KW-1003">Cell membrane</keyword>
<dbReference type="PRINTS" id="PR01755">
    <property type="entry name" value="SECFTRNLCASE"/>
</dbReference>
<dbReference type="PATRIC" id="fig|1590042.3.peg.1770"/>
<comment type="subunit">
    <text evidence="9">Forms a complex with SecD. Part of the essential Sec protein translocation apparatus which comprises SecA, SecYEG and auxiliary proteins SecDF-YajC and YidC.</text>
</comment>
<dbReference type="Proteomes" id="UP000051494">
    <property type="component" value="Unassembled WGS sequence"/>
</dbReference>
<dbReference type="Gene3D" id="1.20.1640.10">
    <property type="entry name" value="Multidrug efflux transporter AcrB transmembrane domain"/>
    <property type="match status" value="1"/>
</dbReference>
<dbReference type="NCBIfam" id="TIGR00966">
    <property type="entry name" value="transloc_SecF"/>
    <property type="match status" value="1"/>
</dbReference>
<dbReference type="GO" id="GO:0005886">
    <property type="term" value="C:plasma membrane"/>
    <property type="evidence" value="ECO:0007669"/>
    <property type="project" value="UniProtKB-SubCell"/>
</dbReference>
<dbReference type="AlphaFoldDB" id="A0A0Q9YF18"/>
<dbReference type="PANTHER" id="PTHR30081:SF8">
    <property type="entry name" value="PROTEIN TRANSLOCASE SUBUNIT SECF"/>
    <property type="match status" value="1"/>
</dbReference>
<dbReference type="InterPro" id="IPR048634">
    <property type="entry name" value="SecD_SecF_C"/>
</dbReference>
<evidence type="ECO:0000256" key="6">
    <source>
        <dbReference type="ARBA" id="ARBA00022989"/>
    </source>
</evidence>
<keyword evidence="8 9" id="KW-0472">Membrane</keyword>
<comment type="function">
    <text evidence="9">Part of the Sec protein translocase complex. Interacts with the SecYEG preprotein conducting channel. SecDF uses the proton motive force (PMF) to complete protein translocation after the ATP-dependent function of SecA.</text>
</comment>
<dbReference type="GO" id="GO:0065002">
    <property type="term" value="P:intracellular protein transmembrane transport"/>
    <property type="evidence" value="ECO:0007669"/>
    <property type="project" value="UniProtKB-UniRule"/>
</dbReference>
<dbReference type="InterPro" id="IPR005665">
    <property type="entry name" value="SecF_bac"/>
</dbReference>
<sequence length="309" mass="33654">MEFFKNIPHIDFMGQRKITAVISISVFIISVTLLFMKGLNFGLDFTGGTQLELRYDKPVDVDSVNEQLAAAGFSSTKVTQYGAVNDILLKIANKEDMTEDELGHKVLEALRANQENVELLRIEFVGAEVGAQLAEQGALAVLVALFATMIYIAMRFEYRFGISAAIALLHDPILILGIFAYYQIEFDLATLAGILAAIGYSLNDTIVVFDRVRENFRKVRKSSAVEIMNMSINQTLSRTIMTSATTLLVVVALFLFGGDSLHGFSTALLIGILIGTYSSIYVAGALAVAFGLSKADLMGAPKKLADDMP</sequence>
<keyword evidence="5 9" id="KW-0653">Protein transport</keyword>
<keyword evidence="6 9" id="KW-1133">Transmembrane helix</keyword>
<evidence type="ECO:0000259" key="10">
    <source>
        <dbReference type="Pfam" id="PF02355"/>
    </source>
</evidence>
<accession>A0A0Q9YF18</accession>
<keyword evidence="4 9" id="KW-0812">Transmembrane</keyword>
<dbReference type="RefSeq" id="WP_057624819.1">
    <property type="nucleotide sequence ID" value="NZ_LKHV02000001.1"/>
</dbReference>
<dbReference type="Pfam" id="PF07549">
    <property type="entry name" value="Sec_GG"/>
    <property type="match status" value="1"/>
</dbReference>
<dbReference type="InterPro" id="IPR055344">
    <property type="entry name" value="SecD_SecF_C_bact"/>
</dbReference>
<feature type="transmembrane region" description="Helical" evidence="9">
    <location>
        <begin position="133"/>
        <end position="153"/>
    </location>
</feature>
<keyword evidence="7 9" id="KW-0811">Translocation</keyword>
<evidence type="ECO:0000256" key="3">
    <source>
        <dbReference type="ARBA" id="ARBA00022475"/>
    </source>
</evidence>
<organism evidence="11">
    <name type="scientific">Candidatus Berkiella cookevillensis</name>
    <dbReference type="NCBI Taxonomy" id="437022"/>
    <lineage>
        <taxon>Bacteria</taxon>
        <taxon>Pseudomonadati</taxon>
        <taxon>Pseudomonadota</taxon>
        <taxon>Gammaproteobacteria</taxon>
        <taxon>Candidatus Berkiellales</taxon>
        <taxon>Candidatus Berkiellaceae</taxon>
        <taxon>Candidatus Berkiella</taxon>
    </lineage>
</organism>
<proteinExistence type="inferred from homology"/>
<feature type="transmembrane region" description="Helical" evidence="9">
    <location>
        <begin position="18"/>
        <end position="36"/>
    </location>
</feature>
<reference evidence="11" key="1">
    <citation type="submission" date="2015-09" db="EMBL/GenBank/DDBJ databases">
        <title>Draft Genome Sequences of Two Novel Amoeba-resistant Intranuclear Bacteria, Candidatus Berkiella cookevillensis and Candidatus Berkiella aquae.</title>
        <authorList>
            <person name="Mehari Y.T."/>
            <person name="Arivett B.A."/>
            <person name="Farone A.L."/>
            <person name="Gunderson J.H."/>
            <person name="Farone M.B."/>
        </authorList>
    </citation>
    <scope>NUCLEOTIDE SEQUENCE [LARGE SCALE GENOMIC DNA]</scope>
    <source>
        <strain evidence="11">CC99</strain>
    </source>
</reference>
<reference evidence="12" key="3">
    <citation type="submission" date="2021-06" db="EMBL/GenBank/DDBJ databases">
        <title>Genomic Description and Analysis of Intracellular Bacteria, Candidatus Berkiella cookevillensis and Candidatus Berkiella aquae.</title>
        <authorList>
            <person name="Kidane D.T."/>
            <person name="Mehari Y.T."/>
            <person name="Rice F.C."/>
            <person name="Arivett B.A."/>
            <person name="Farone A.L."/>
            <person name="Berk S.G."/>
            <person name="Farone M.B."/>
        </authorList>
    </citation>
    <scope>NUCLEOTIDE SEQUENCE</scope>
    <source>
        <strain evidence="12">CC99</strain>
    </source>
</reference>
<dbReference type="GO" id="GO:0043952">
    <property type="term" value="P:protein transport by the Sec complex"/>
    <property type="evidence" value="ECO:0007669"/>
    <property type="project" value="UniProtKB-UniRule"/>
</dbReference>
<reference evidence="12" key="2">
    <citation type="journal article" date="2016" name="Genome Announc.">
        <title>Draft Genome Sequences of Two Novel Amoeba-Resistant Intranuclear Bacteria, 'Candidatus Berkiella cookevillensis' and 'Candidatus Berkiella aquae'.</title>
        <authorList>
            <person name="Mehari Y.T."/>
            <person name="Arivett B.A."/>
            <person name="Farone A.L."/>
            <person name="Gunderson J.H."/>
            <person name="Farone M.B."/>
        </authorList>
    </citation>
    <scope>NUCLEOTIDE SEQUENCE</scope>
    <source>
        <strain evidence="12">CC99</strain>
    </source>
</reference>
<evidence type="ECO:0000313" key="13">
    <source>
        <dbReference type="Proteomes" id="UP000051494"/>
    </source>
</evidence>
<dbReference type="GO" id="GO:0015450">
    <property type="term" value="F:protein-transporting ATPase activity"/>
    <property type="evidence" value="ECO:0007669"/>
    <property type="project" value="InterPro"/>
</dbReference>
<evidence type="ECO:0000256" key="2">
    <source>
        <dbReference type="ARBA" id="ARBA00022448"/>
    </source>
</evidence>
<evidence type="ECO:0000256" key="9">
    <source>
        <dbReference type="HAMAP-Rule" id="MF_01464"/>
    </source>
</evidence>
<evidence type="ECO:0000256" key="4">
    <source>
        <dbReference type="ARBA" id="ARBA00022692"/>
    </source>
</evidence>
<dbReference type="STRING" id="437022.CC99x_01742"/>